<accession>A0A0L0F7C7</accession>
<protein>
    <recommendedName>
        <fullName evidence="1">Myb-like domain-containing protein</fullName>
    </recommendedName>
</protein>
<keyword evidence="3" id="KW-1185">Reference proteome</keyword>
<dbReference type="PANTHER" id="PTHR43999:SF1">
    <property type="entry name" value="DNAJ HOMOLOG SUBFAMILY C MEMBER 2"/>
    <property type="match status" value="1"/>
</dbReference>
<dbReference type="GO" id="GO:0051083">
    <property type="term" value="P:'de novo' cotranslational protein folding"/>
    <property type="evidence" value="ECO:0007669"/>
    <property type="project" value="InterPro"/>
</dbReference>
<dbReference type="GO" id="GO:0005829">
    <property type="term" value="C:cytosol"/>
    <property type="evidence" value="ECO:0007669"/>
    <property type="project" value="TreeGrafter"/>
</dbReference>
<evidence type="ECO:0000313" key="3">
    <source>
        <dbReference type="Proteomes" id="UP000054560"/>
    </source>
</evidence>
<dbReference type="RefSeq" id="XP_014146388.1">
    <property type="nucleotide sequence ID" value="XM_014290913.1"/>
</dbReference>
<dbReference type="InterPro" id="IPR001005">
    <property type="entry name" value="SANT/Myb"/>
</dbReference>
<dbReference type="GO" id="GO:0043022">
    <property type="term" value="F:ribosome binding"/>
    <property type="evidence" value="ECO:0007669"/>
    <property type="project" value="InterPro"/>
</dbReference>
<reference evidence="2 3" key="1">
    <citation type="submission" date="2011-02" db="EMBL/GenBank/DDBJ databases">
        <title>The Genome Sequence of Sphaeroforma arctica JP610.</title>
        <authorList>
            <consortium name="The Broad Institute Genome Sequencing Platform"/>
            <person name="Russ C."/>
            <person name="Cuomo C."/>
            <person name="Young S.K."/>
            <person name="Zeng Q."/>
            <person name="Gargeya S."/>
            <person name="Alvarado L."/>
            <person name="Berlin A."/>
            <person name="Chapman S.B."/>
            <person name="Chen Z."/>
            <person name="Freedman E."/>
            <person name="Gellesch M."/>
            <person name="Goldberg J."/>
            <person name="Griggs A."/>
            <person name="Gujja S."/>
            <person name="Heilman E."/>
            <person name="Heiman D."/>
            <person name="Howarth C."/>
            <person name="Mehta T."/>
            <person name="Neiman D."/>
            <person name="Pearson M."/>
            <person name="Roberts A."/>
            <person name="Saif S."/>
            <person name="Shea T."/>
            <person name="Shenoy N."/>
            <person name="Sisk P."/>
            <person name="Stolte C."/>
            <person name="Sykes S."/>
            <person name="White J."/>
            <person name="Yandava C."/>
            <person name="Burger G."/>
            <person name="Gray M.W."/>
            <person name="Holland P.W.H."/>
            <person name="King N."/>
            <person name="Lang F.B.F."/>
            <person name="Roger A.J."/>
            <person name="Ruiz-Trillo I."/>
            <person name="Haas B."/>
            <person name="Nusbaum C."/>
            <person name="Birren B."/>
        </authorList>
    </citation>
    <scope>NUCLEOTIDE SEQUENCE [LARGE SCALE GENOMIC DNA]</scope>
    <source>
        <strain evidence="2 3">JP610</strain>
    </source>
</reference>
<dbReference type="InterPro" id="IPR044634">
    <property type="entry name" value="Zuotin/DnaJC2"/>
</dbReference>
<dbReference type="GeneID" id="25915460"/>
<dbReference type="InterPro" id="IPR009057">
    <property type="entry name" value="Homeodomain-like_sf"/>
</dbReference>
<dbReference type="Proteomes" id="UP000054560">
    <property type="component" value="Unassembled WGS sequence"/>
</dbReference>
<dbReference type="Gene3D" id="1.10.10.60">
    <property type="entry name" value="Homeodomain-like"/>
    <property type="match status" value="1"/>
</dbReference>
<dbReference type="STRING" id="667725.A0A0L0F7C7"/>
<dbReference type="CDD" id="cd00167">
    <property type="entry name" value="SANT"/>
    <property type="match status" value="1"/>
</dbReference>
<dbReference type="SMART" id="SM00717">
    <property type="entry name" value="SANT"/>
    <property type="match status" value="1"/>
</dbReference>
<evidence type="ECO:0000259" key="1">
    <source>
        <dbReference type="PROSITE" id="PS50090"/>
    </source>
</evidence>
<organism evidence="2 3">
    <name type="scientific">Sphaeroforma arctica JP610</name>
    <dbReference type="NCBI Taxonomy" id="667725"/>
    <lineage>
        <taxon>Eukaryota</taxon>
        <taxon>Ichthyosporea</taxon>
        <taxon>Ichthyophonida</taxon>
        <taxon>Sphaeroforma</taxon>
    </lineage>
</organism>
<dbReference type="OrthoDB" id="1690618at2759"/>
<dbReference type="PANTHER" id="PTHR43999">
    <property type="entry name" value="DNAJ HOMOLOG SUBFAMILY C MEMBER 2"/>
    <property type="match status" value="1"/>
</dbReference>
<dbReference type="PROSITE" id="PS50090">
    <property type="entry name" value="MYB_LIKE"/>
    <property type="match status" value="1"/>
</dbReference>
<dbReference type="SUPFAM" id="SSF46689">
    <property type="entry name" value="Homeodomain-like"/>
    <property type="match status" value="1"/>
</dbReference>
<name>A0A0L0F7C7_9EUKA</name>
<dbReference type="AlphaFoldDB" id="A0A0L0F7C7"/>
<proteinExistence type="predicted"/>
<feature type="domain" description="Myb-like" evidence="1">
    <location>
        <begin position="75"/>
        <end position="131"/>
    </location>
</feature>
<sequence length="138" mass="15664">MHSFVQLSVQRWQTIADYINARDGNVTGDDVMNKTKAEKVGGKKNVDAFEAFEKKGHKPIEELHSMGGISQRYDDDDEKTDEWTTEQQKALEAGISTYKELSKEEGKWDRIADMVEGKDAKHCVARIKAIKKAMKAKM</sequence>
<dbReference type="GO" id="GO:0030544">
    <property type="term" value="F:Hsp70 protein binding"/>
    <property type="evidence" value="ECO:0007669"/>
    <property type="project" value="InterPro"/>
</dbReference>
<evidence type="ECO:0000313" key="2">
    <source>
        <dbReference type="EMBL" id="KNC72486.1"/>
    </source>
</evidence>
<dbReference type="GO" id="GO:0006450">
    <property type="term" value="P:regulation of translational fidelity"/>
    <property type="evidence" value="ECO:0007669"/>
    <property type="project" value="InterPro"/>
</dbReference>
<dbReference type="EMBL" id="KQ246967">
    <property type="protein sequence ID" value="KNC72486.1"/>
    <property type="molecule type" value="Genomic_DNA"/>
</dbReference>
<gene>
    <name evidence="2" type="ORF">SARC_14956</name>
</gene>